<evidence type="ECO:0000313" key="1">
    <source>
        <dbReference type="EMBL" id="SFV57101.1"/>
    </source>
</evidence>
<proteinExistence type="predicted"/>
<gene>
    <name evidence="1" type="ORF">MNB_SV-14-625</name>
</gene>
<sequence length="211" mass="24235">MNKIIPYILIVVTTILTSGCSPIVSKYKVSIDAITAPNLIVTPKTYTIKALGKDTDTNSLKFQQQSSILDKLLQKEGYKKVNSESLAQEIIFFDYGIEKVLDKVEEYIEPSITMGVSIGNAYGRYYSPFWNDFGYYRSYRKRYNYYNRYITLLAKNRLGKELWRVDTSSIGESKNLKKIVPILLEVSIPYIGKNTKEPVKVVIKEKKAKKE</sequence>
<dbReference type="EMBL" id="FPHN01000073">
    <property type="protein sequence ID" value="SFV57101.1"/>
    <property type="molecule type" value="Genomic_DNA"/>
</dbReference>
<dbReference type="AlphaFoldDB" id="A0A1W1BUH2"/>
<organism evidence="1">
    <name type="scientific">hydrothermal vent metagenome</name>
    <dbReference type="NCBI Taxonomy" id="652676"/>
    <lineage>
        <taxon>unclassified sequences</taxon>
        <taxon>metagenomes</taxon>
        <taxon>ecological metagenomes</taxon>
    </lineage>
</organism>
<dbReference type="PROSITE" id="PS51257">
    <property type="entry name" value="PROKAR_LIPOPROTEIN"/>
    <property type="match status" value="1"/>
</dbReference>
<accession>A0A1W1BUH2</accession>
<name>A0A1W1BUH2_9ZZZZ</name>
<evidence type="ECO:0008006" key="2">
    <source>
        <dbReference type="Google" id="ProtNLM"/>
    </source>
</evidence>
<reference evidence="1" key="1">
    <citation type="submission" date="2016-10" db="EMBL/GenBank/DDBJ databases">
        <authorList>
            <person name="de Groot N.N."/>
        </authorList>
    </citation>
    <scope>NUCLEOTIDE SEQUENCE</scope>
</reference>
<protein>
    <recommendedName>
        <fullName evidence="2">DUF4136 domain-containing protein</fullName>
    </recommendedName>
</protein>